<name>A0A7W6LSX8_9SPHN</name>
<dbReference type="EMBL" id="JACIEU010000011">
    <property type="protein sequence ID" value="MBB4149108.1"/>
    <property type="molecule type" value="Genomic_DNA"/>
</dbReference>
<comment type="caution">
    <text evidence="1">The sequence shown here is derived from an EMBL/GenBank/DDBJ whole genome shotgun (WGS) entry which is preliminary data.</text>
</comment>
<evidence type="ECO:0000313" key="2">
    <source>
        <dbReference type="Proteomes" id="UP000590524"/>
    </source>
</evidence>
<reference evidence="1 2" key="1">
    <citation type="submission" date="2020-08" db="EMBL/GenBank/DDBJ databases">
        <title>Genomic Encyclopedia of Type Strains, Phase IV (KMG-IV): sequencing the most valuable type-strain genomes for metagenomic binning, comparative biology and taxonomic classification.</title>
        <authorList>
            <person name="Goeker M."/>
        </authorList>
    </citation>
    <scope>NUCLEOTIDE SEQUENCE [LARGE SCALE GENOMIC DNA]</scope>
    <source>
        <strain evidence="1 2">DSM 19371</strain>
    </source>
</reference>
<keyword evidence="2" id="KW-1185">Reference proteome</keyword>
<organism evidence="1 2">
    <name type="scientific">Sphingobium scionense</name>
    <dbReference type="NCBI Taxonomy" id="1404341"/>
    <lineage>
        <taxon>Bacteria</taxon>
        <taxon>Pseudomonadati</taxon>
        <taxon>Pseudomonadota</taxon>
        <taxon>Alphaproteobacteria</taxon>
        <taxon>Sphingomonadales</taxon>
        <taxon>Sphingomonadaceae</taxon>
        <taxon>Sphingobium</taxon>
    </lineage>
</organism>
<sequence length="63" mass="7199">MDRQLRLTDEDLLALHRVKRGLAIAPRSRAELINKNLIRTLLGGDILTAQGEAILARSRYFER</sequence>
<proteinExistence type="predicted"/>
<protein>
    <submittedName>
        <fullName evidence="1">Uncharacterized protein</fullName>
    </submittedName>
</protein>
<gene>
    <name evidence="1" type="ORF">GGQ90_002897</name>
</gene>
<accession>A0A7W6LSX8</accession>
<dbReference type="AlphaFoldDB" id="A0A7W6LSX8"/>
<evidence type="ECO:0000313" key="1">
    <source>
        <dbReference type="EMBL" id="MBB4149108.1"/>
    </source>
</evidence>
<dbReference type="RefSeq" id="WP_188082750.1">
    <property type="nucleotide sequence ID" value="NZ_JACIEU010000011.1"/>
</dbReference>
<dbReference type="Proteomes" id="UP000590524">
    <property type="component" value="Unassembled WGS sequence"/>
</dbReference>